<dbReference type="OrthoDB" id="769782at2"/>
<sequence length="110" mass="11911">MFSSLTGKDNGAESSDLSGKILNAVGPVLAEHWPKIAPYADKALAAAQHDETIEMLARNVYPWLPMVVRLAVKEDKFVAFTLEHKGPLLAKLAEVKNQKTLGEASAEPNV</sequence>
<gene>
    <name evidence="1" type="ORF">BXP70_27935</name>
</gene>
<organism evidence="1 2">
    <name type="scientific">Hymenobacter crusticola</name>
    <dbReference type="NCBI Taxonomy" id="1770526"/>
    <lineage>
        <taxon>Bacteria</taxon>
        <taxon>Pseudomonadati</taxon>
        <taxon>Bacteroidota</taxon>
        <taxon>Cytophagia</taxon>
        <taxon>Cytophagales</taxon>
        <taxon>Hymenobacteraceae</taxon>
        <taxon>Hymenobacter</taxon>
    </lineage>
</organism>
<protein>
    <submittedName>
        <fullName evidence="1">Uncharacterized protein</fullName>
    </submittedName>
</protein>
<keyword evidence="2" id="KW-1185">Reference proteome</keyword>
<name>A0A243W598_9BACT</name>
<comment type="caution">
    <text evidence="1">The sequence shown here is derived from an EMBL/GenBank/DDBJ whole genome shotgun (WGS) entry which is preliminary data.</text>
</comment>
<evidence type="ECO:0000313" key="1">
    <source>
        <dbReference type="EMBL" id="OUJ68411.1"/>
    </source>
</evidence>
<proteinExistence type="predicted"/>
<reference evidence="1 2" key="1">
    <citation type="submission" date="2017-01" db="EMBL/GenBank/DDBJ databases">
        <title>A new Hymenobacter.</title>
        <authorList>
            <person name="Liang Y."/>
            <person name="Feng F."/>
        </authorList>
    </citation>
    <scope>NUCLEOTIDE SEQUENCE [LARGE SCALE GENOMIC DNA]</scope>
    <source>
        <strain evidence="1">MIMBbqt21</strain>
    </source>
</reference>
<dbReference type="AlphaFoldDB" id="A0A243W598"/>
<dbReference type="Proteomes" id="UP000194873">
    <property type="component" value="Unassembled WGS sequence"/>
</dbReference>
<accession>A0A243W598</accession>
<dbReference type="RefSeq" id="WP_086597405.1">
    <property type="nucleotide sequence ID" value="NZ_MTSE01000050.1"/>
</dbReference>
<evidence type="ECO:0000313" key="2">
    <source>
        <dbReference type="Proteomes" id="UP000194873"/>
    </source>
</evidence>
<dbReference type="EMBL" id="MTSE01000050">
    <property type="protein sequence ID" value="OUJ68411.1"/>
    <property type="molecule type" value="Genomic_DNA"/>
</dbReference>